<dbReference type="Pfam" id="PF00030">
    <property type="entry name" value="Crystall"/>
    <property type="match status" value="5"/>
</dbReference>
<dbReference type="PROSITE" id="PS50915">
    <property type="entry name" value="CRYSTALLIN_BETA_GAMMA"/>
    <property type="match status" value="5"/>
</dbReference>
<dbReference type="GO" id="GO:0002088">
    <property type="term" value="P:lens development in camera-type eye"/>
    <property type="evidence" value="ECO:0007669"/>
    <property type="project" value="TreeGrafter"/>
</dbReference>
<evidence type="ECO:0000259" key="3">
    <source>
        <dbReference type="PROSITE" id="PS50915"/>
    </source>
</evidence>
<dbReference type="STRING" id="8022.A0A060WWX5"/>
<proteinExistence type="inferred from homology"/>
<dbReference type="SMART" id="SM00247">
    <property type="entry name" value="XTALbg"/>
    <property type="match status" value="5"/>
</dbReference>
<evidence type="ECO:0000256" key="1">
    <source>
        <dbReference type="ARBA" id="ARBA00009646"/>
    </source>
</evidence>
<accession>A0A060WWX5</accession>
<dbReference type="PaxDb" id="8022-A0A060WWX5"/>
<feature type="domain" description="Beta/gamma crystallin 'Greek key'" evidence="3">
    <location>
        <begin position="349"/>
        <end position="393"/>
    </location>
</feature>
<name>A0A060WWX5_ONCMY</name>
<dbReference type="GO" id="GO:0005212">
    <property type="term" value="F:structural constituent of eye lens"/>
    <property type="evidence" value="ECO:0007669"/>
    <property type="project" value="TreeGrafter"/>
</dbReference>
<dbReference type="InterPro" id="IPR001064">
    <property type="entry name" value="Beta/gamma_crystallin"/>
</dbReference>
<dbReference type="PANTHER" id="PTHR11818:SF2">
    <property type="entry name" value="BETA_GAMMA CRYSTALLIN DOMAIN-CONTAINING PROTEIN 1"/>
    <property type="match status" value="1"/>
</dbReference>
<reference evidence="4" key="1">
    <citation type="journal article" date="2014" name="Nat. Commun.">
        <title>The rainbow trout genome provides novel insights into evolution after whole-genome duplication in vertebrates.</title>
        <authorList>
            <person name="Berthelot C."/>
            <person name="Brunet F."/>
            <person name="Chalopin D."/>
            <person name="Juanchich A."/>
            <person name="Bernard M."/>
            <person name="Noel B."/>
            <person name="Bento P."/>
            <person name="Da Silva C."/>
            <person name="Labadie K."/>
            <person name="Alberti A."/>
            <person name="Aury J.M."/>
            <person name="Louis A."/>
            <person name="Dehais P."/>
            <person name="Bardou P."/>
            <person name="Montfort J."/>
            <person name="Klopp C."/>
            <person name="Cabau C."/>
            <person name="Gaspin C."/>
            <person name="Thorgaard G.H."/>
            <person name="Boussaha M."/>
            <person name="Quillet E."/>
            <person name="Guyomard R."/>
            <person name="Galiana D."/>
            <person name="Bobe J."/>
            <person name="Volff J.N."/>
            <person name="Genet C."/>
            <person name="Wincker P."/>
            <person name="Jaillon O."/>
            <person name="Roest Crollius H."/>
            <person name="Guiguen Y."/>
        </authorList>
    </citation>
    <scope>NUCLEOTIDE SEQUENCE [LARGE SCALE GENOMIC DNA]</scope>
</reference>
<dbReference type="GO" id="GO:0007601">
    <property type="term" value="P:visual perception"/>
    <property type="evidence" value="ECO:0007669"/>
    <property type="project" value="TreeGrafter"/>
</dbReference>
<comment type="similarity">
    <text evidence="1">Belongs to the beta/gamma-crystallin family.</text>
</comment>
<dbReference type="Gene3D" id="2.80.10.50">
    <property type="match status" value="1"/>
</dbReference>
<organism evidence="4 5">
    <name type="scientific">Oncorhynchus mykiss</name>
    <name type="common">Rainbow trout</name>
    <name type="synonym">Salmo gairdneri</name>
    <dbReference type="NCBI Taxonomy" id="8022"/>
    <lineage>
        <taxon>Eukaryota</taxon>
        <taxon>Metazoa</taxon>
        <taxon>Chordata</taxon>
        <taxon>Craniata</taxon>
        <taxon>Vertebrata</taxon>
        <taxon>Euteleostomi</taxon>
        <taxon>Actinopterygii</taxon>
        <taxon>Neopterygii</taxon>
        <taxon>Teleostei</taxon>
        <taxon>Protacanthopterygii</taxon>
        <taxon>Salmoniformes</taxon>
        <taxon>Salmonidae</taxon>
        <taxon>Salmoninae</taxon>
        <taxon>Oncorhynchus</taxon>
    </lineage>
</organism>
<dbReference type="InterPro" id="IPR000772">
    <property type="entry name" value="Ricin_B_lectin"/>
</dbReference>
<dbReference type="PANTHER" id="PTHR11818">
    <property type="entry name" value="BETA/GAMMA CRYSTALLIN"/>
    <property type="match status" value="1"/>
</dbReference>
<feature type="domain" description="Beta/gamma crystallin 'Greek key'" evidence="3">
    <location>
        <begin position="259"/>
        <end position="301"/>
    </location>
</feature>
<evidence type="ECO:0000313" key="5">
    <source>
        <dbReference type="Proteomes" id="UP000193380"/>
    </source>
</evidence>
<dbReference type="InterPro" id="IPR050252">
    <property type="entry name" value="Beta/Gamma-Crystallin"/>
</dbReference>
<dbReference type="Gene3D" id="2.60.20.10">
    <property type="entry name" value="Crystallins"/>
    <property type="match status" value="5"/>
</dbReference>
<dbReference type="PRINTS" id="PR01367">
    <property type="entry name" value="BGCRYSTALLIN"/>
</dbReference>
<feature type="domain" description="Beta/gamma crystallin 'Greek key'" evidence="3">
    <location>
        <begin position="63"/>
        <end position="121"/>
    </location>
</feature>
<evidence type="ECO:0000313" key="4">
    <source>
        <dbReference type="EMBL" id="CDQ71502.1"/>
    </source>
</evidence>
<dbReference type="AlphaFoldDB" id="A0A060WWX5"/>
<dbReference type="PROSITE" id="PS50231">
    <property type="entry name" value="RICIN_B_LECTIN"/>
    <property type="match status" value="1"/>
</dbReference>
<dbReference type="Proteomes" id="UP000193380">
    <property type="component" value="Unassembled WGS sequence"/>
</dbReference>
<sequence length="619" mass="69285">MKVSILSFPFQIPEVRGFHKRPGKIVLHERAQFEGEAYEVFGDVEDASMMKLSPVISVRVIRGCWLLYEKPRFQGRTIALEEGPMELVNVWAEEVTPGALDHMGLPVPTSPMVIGSIRLAVRDYSLPRIDLFTEVNGLGRMTSFCDDTIEICSYGNIQNTGSIKVHSGVWVGYDEPEFEGHQYLLEEGEYPDWREWGGYGDQLLSLRPVRTDVLSPHVKLFSERDFGERGVNMDLLGPVINMEDTGFGSKTQSINVQGGVWVAFENPGFSGELYILEKGLYGSPEDWGGPNLKISSLQPVFQDNLGGSSKFRLQLFSKPGFQGRVVVLEDSVVALEEDFFPGSCRVLAGSWVAYEGSQFTEHMYVLEEGDYPNTKSMGCLGPDSTIRSIQTISHEFSLPSITLFSKVGCRGRRVVLTEGVVNLQLAGVDGRIRSLVIDGGMWVLYEGCHHRGRQILLPPSKLGDWCKFSSWPRIGSLRPLLQKQVYFRLRSRETGYVMSLSGPLDDIKLLRVQALEETGGVDQVWLFHDGVLRCKLVEDCCLQITGSVVMAGSRLSVSPPEPGKDNQLWNITPDGLVRCHLKPDLVLEVKGGQSYDKTQVILNTFDERKHNQRWSLEIL</sequence>
<protein>
    <recommendedName>
        <fullName evidence="3">Beta/gamma crystallin 'Greek key' domain-containing protein</fullName>
    </recommendedName>
</protein>
<dbReference type="InterPro" id="IPR011024">
    <property type="entry name" value="G_crystallin-like"/>
</dbReference>
<dbReference type="InterPro" id="IPR035992">
    <property type="entry name" value="Ricin_B-like_lectins"/>
</dbReference>
<reference evidence="4" key="2">
    <citation type="submission" date="2014-03" db="EMBL/GenBank/DDBJ databases">
        <authorList>
            <person name="Genoscope - CEA"/>
        </authorList>
    </citation>
    <scope>NUCLEOTIDE SEQUENCE</scope>
</reference>
<dbReference type="SUPFAM" id="SSF50370">
    <property type="entry name" value="Ricin B-like lectins"/>
    <property type="match status" value="1"/>
</dbReference>
<keyword evidence="2" id="KW-0677">Repeat</keyword>
<dbReference type="EMBL" id="FR904771">
    <property type="protein sequence ID" value="CDQ71502.1"/>
    <property type="molecule type" value="Genomic_DNA"/>
</dbReference>
<dbReference type="Pfam" id="PF00652">
    <property type="entry name" value="Ricin_B_lectin"/>
    <property type="match status" value="1"/>
</dbReference>
<dbReference type="SUPFAM" id="SSF49695">
    <property type="entry name" value="gamma-Crystallin-like"/>
    <property type="match status" value="3"/>
</dbReference>
<dbReference type="SMART" id="SM00458">
    <property type="entry name" value="RICIN"/>
    <property type="match status" value="1"/>
</dbReference>
<feature type="domain" description="Beta/gamma crystallin 'Greek key'" evidence="3">
    <location>
        <begin position="23"/>
        <end position="62"/>
    </location>
</feature>
<feature type="domain" description="Beta/gamma crystallin 'Greek key'" evidence="3">
    <location>
        <begin position="168"/>
        <end position="210"/>
    </location>
</feature>
<gene>
    <name evidence="4" type="ORF">GSONMT00018233001</name>
</gene>
<evidence type="ECO:0000256" key="2">
    <source>
        <dbReference type="ARBA" id="ARBA00022737"/>
    </source>
</evidence>